<comment type="catalytic activity">
    <reaction evidence="6">
        <text>dUTP + H2O = dUMP + diphosphate + H(+)</text>
        <dbReference type="Rhea" id="RHEA:10248"/>
        <dbReference type="ChEBI" id="CHEBI:15377"/>
        <dbReference type="ChEBI" id="CHEBI:15378"/>
        <dbReference type="ChEBI" id="CHEBI:33019"/>
        <dbReference type="ChEBI" id="CHEBI:61555"/>
        <dbReference type="ChEBI" id="CHEBI:246422"/>
        <dbReference type="EC" id="3.6.1.23"/>
    </reaction>
</comment>
<dbReference type="PANTHER" id="PTHR11241:SF0">
    <property type="entry name" value="DEOXYURIDINE 5'-TRIPHOSPHATE NUCLEOTIDOHYDROLASE"/>
    <property type="match status" value="1"/>
</dbReference>
<keyword evidence="5 6" id="KW-0546">Nucleotide metabolism</keyword>
<name>R0KRB0_NOSB1</name>
<protein>
    <recommendedName>
        <fullName evidence="6">Deoxyuridine 5'-triphosphate nucleotidohydrolase</fullName>
        <shortName evidence="6">dUTPase</shortName>
        <ecNumber evidence="6">3.6.1.23</ecNumber>
    </recommendedName>
    <alternativeName>
        <fullName evidence="6">dUTP pyrophosphatase</fullName>
    </alternativeName>
</protein>
<dbReference type="GO" id="GO:0000287">
    <property type="term" value="F:magnesium ion binding"/>
    <property type="evidence" value="ECO:0007669"/>
    <property type="project" value="UniProtKB-UniRule"/>
</dbReference>
<dbReference type="InterPro" id="IPR036157">
    <property type="entry name" value="dUTPase-like_sf"/>
</dbReference>
<dbReference type="GO" id="GO:0046081">
    <property type="term" value="P:dUTP catabolic process"/>
    <property type="evidence" value="ECO:0007669"/>
    <property type="project" value="UniProtKB-UniRule"/>
</dbReference>
<dbReference type="AlphaFoldDB" id="R0KRB0"/>
<comment type="cofactor">
    <cofactor evidence="6">
        <name>Mg(2+)</name>
        <dbReference type="ChEBI" id="CHEBI:18420"/>
    </cofactor>
</comment>
<keyword evidence="4 6" id="KW-0378">Hydrolase</keyword>
<keyword evidence="6" id="KW-0460">Magnesium</keyword>
<dbReference type="Proteomes" id="UP000016927">
    <property type="component" value="Unassembled WGS sequence"/>
</dbReference>
<accession>R0KRB0</accession>
<dbReference type="GO" id="GO:0006226">
    <property type="term" value="P:dUMP biosynthetic process"/>
    <property type="evidence" value="ECO:0007669"/>
    <property type="project" value="UniProtKB-UniRule"/>
</dbReference>
<dbReference type="NCBIfam" id="TIGR00576">
    <property type="entry name" value="dut"/>
    <property type="match status" value="1"/>
</dbReference>
<comment type="similarity">
    <text evidence="2 6">Belongs to the dUTPase family.</text>
</comment>
<feature type="domain" description="dUTPase-like" evidence="7">
    <location>
        <begin position="9"/>
        <end position="137"/>
    </location>
</feature>
<dbReference type="EMBL" id="KB909279">
    <property type="protein sequence ID" value="EOB12747.1"/>
    <property type="molecule type" value="Genomic_DNA"/>
</dbReference>
<evidence type="ECO:0000256" key="1">
    <source>
        <dbReference type="ARBA" id="ARBA00005142"/>
    </source>
</evidence>
<dbReference type="UniPathway" id="UPA00610">
    <property type="reaction ID" value="UER00666"/>
</dbReference>
<dbReference type="InterPro" id="IPR008181">
    <property type="entry name" value="dUTPase"/>
</dbReference>
<evidence type="ECO:0000313" key="9">
    <source>
        <dbReference type="Proteomes" id="UP000016927"/>
    </source>
</evidence>
<comment type="pathway">
    <text evidence="1 6">Pyrimidine metabolism; dUMP biosynthesis; dUMP from dCTP (dUTP route): step 2/2.</text>
</comment>
<comment type="function">
    <text evidence="6">Involved in nucleotide metabolism via production of dUMP, the immediate precursor of thymidine nucleotides, and decreases the intracellular concentration of dUTP so that uracil cannot be incorporated into DNA.</text>
</comment>
<dbReference type="PANTHER" id="PTHR11241">
    <property type="entry name" value="DEOXYURIDINE 5'-TRIPHOSPHATE NUCLEOTIDOHYDROLASE"/>
    <property type="match status" value="1"/>
</dbReference>
<dbReference type="STRING" id="578461.R0KRB0"/>
<evidence type="ECO:0000256" key="2">
    <source>
        <dbReference type="ARBA" id="ARBA00006581"/>
    </source>
</evidence>
<dbReference type="EC" id="3.6.1.23" evidence="6"/>
<feature type="non-terminal residue" evidence="8">
    <location>
        <position position="1"/>
    </location>
</feature>
<dbReference type="InterPro" id="IPR029054">
    <property type="entry name" value="dUTPase-like"/>
</dbReference>
<dbReference type="VEuPathDB" id="MicrosporidiaDB:NBO_371g0001"/>
<keyword evidence="9" id="KW-1185">Reference proteome</keyword>
<dbReference type="InterPro" id="IPR033704">
    <property type="entry name" value="dUTPase_trimeric"/>
</dbReference>
<dbReference type="GO" id="GO:0004170">
    <property type="term" value="F:dUTP diphosphatase activity"/>
    <property type="evidence" value="ECO:0007669"/>
    <property type="project" value="UniProtKB-UniRule"/>
</dbReference>
<evidence type="ECO:0000313" key="8">
    <source>
        <dbReference type="EMBL" id="EOB12747.1"/>
    </source>
</evidence>
<dbReference type="SUPFAM" id="SSF51283">
    <property type="entry name" value="dUTPase-like"/>
    <property type="match status" value="1"/>
</dbReference>
<organism evidence="8 9">
    <name type="scientific">Nosema bombycis (strain CQ1 / CVCC 102059)</name>
    <name type="common">Microsporidian parasite</name>
    <name type="synonym">Pebrine of silkworm</name>
    <dbReference type="NCBI Taxonomy" id="578461"/>
    <lineage>
        <taxon>Eukaryota</taxon>
        <taxon>Fungi</taxon>
        <taxon>Fungi incertae sedis</taxon>
        <taxon>Microsporidia</taxon>
        <taxon>Nosematidae</taxon>
        <taxon>Nosema</taxon>
    </lineage>
</organism>
<proteinExistence type="inferred from homology"/>
<gene>
    <name evidence="8" type="primary">DUT</name>
    <name evidence="8" type="ORF">NBO_371g0001</name>
</gene>
<evidence type="ECO:0000256" key="3">
    <source>
        <dbReference type="ARBA" id="ARBA00011233"/>
    </source>
</evidence>
<evidence type="ECO:0000256" key="5">
    <source>
        <dbReference type="ARBA" id="ARBA00023080"/>
    </source>
</evidence>
<dbReference type="OrthoDB" id="10261072at2759"/>
<dbReference type="Gene3D" id="2.70.40.10">
    <property type="match status" value="1"/>
</dbReference>
<dbReference type="Pfam" id="PF00692">
    <property type="entry name" value="dUTPase"/>
    <property type="match status" value="1"/>
</dbReference>
<dbReference type="OMA" id="RSGMGHK"/>
<dbReference type="CDD" id="cd07557">
    <property type="entry name" value="trimeric_dUTPase"/>
    <property type="match status" value="1"/>
</dbReference>
<evidence type="ECO:0000256" key="6">
    <source>
        <dbReference type="RuleBase" id="RU367024"/>
    </source>
</evidence>
<dbReference type="HOGENOM" id="CLU_068508_3_0_1"/>
<evidence type="ECO:0000256" key="4">
    <source>
        <dbReference type="ARBA" id="ARBA00022801"/>
    </source>
</evidence>
<feature type="non-terminal residue" evidence="8">
    <location>
        <position position="138"/>
    </location>
</feature>
<comment type="subunit">
    <text evidence="3 6">Homotrimer.</text>
</comment>
<keyword evidence="6" id="KW-0479">Metal-binding</keyword>
<sequence>IKLRKLHEKAKVPLRQTDGAAGYDLYSLEGGIIGPNQVQKIRTGLSFDISEDLVGVVFGRSGLGLKFGLTALDTRVYSGCKEELIINILNTSDKPFEFTEGYRIAQIVFIQTSPVPIELVDTMDSTIRGESGFGSTGV</sequence>
<evidence type="ECO:0000259" key="7">
    <source>
        <dbReference type="Pfam" id="PF00692"/>
    </source>
</evidence>
<reference evidence="8 9" key="1">
    <citation type="journal article" date="2013" name="BMC Genomics">
        <title>Comparative genomics of parasitic silkworm microsporidia reveal an association between genome expansion and host adaptation.</title>
        <authorList>
            <person name="Pan G."/>
            <person name="Xu J."/>
            <person name="Li T."/>
            <person name="Xia Q."/>
            <person name="Liu S.L."/>
            <person name="Zhang G."/>
            <person name="Li S."/>
            <person name="Li C."/>
            <person name="Liu H."/>
            <person name="Yang L."/>
            <person name="Liu T."/>
            <person name="Zhang X."/>
            <person name="Wu Z."/>
            <person name="Fan W."/>
            <person name="Dang X."/>
            <person name="Xiang H."/>
            <person name="Tao M."/>
            <person name="Li Y."/>
            <person name="Hu J."/>
            <person name="Li Z."/>
            <person name="Lin L."/>
            <person name="Luo J."/>
            <person name="Geng L."/>
            <person name="Wang L."/>
            <person name="Long M."/>
            <person name="Wan Y."/>
            <person name="He N."/>
            <person name="Zhang Z."/>
            <person name="Lu C."/>
            <person name="Keeling P.J."/>
            <person name="Wang J."/>
            <person name="Xiang Z."/>
            <person name="Zhou Z."/>
        </authorList>
    </citation>
    <scope>NUCLEOTIDE SEQUENCE [LARGE SCALE GENOMIC DNA]</scope>
    <source>
        <strain evidence="9">CQ1 / CVCC 102059</strain>
    </source>
</reference>